<evidence type="ECO:0000313" key="1">
    <source>
        <dbReference type="EMBL" id="DAD93490.1"/>
    </source>
</evidence>
<accession>A0A8S5NGP5</accession>
<protein>
    <submittedName>
        <fullName evidence="1">Uncharacterized protein</fullName>
    </submittedName>
</protein>
<name>A0A8S5NGP5_9CAUD</name>
<dbReference type="EMBL" id="BK015160">
    <property type="protein sequence ID" value="DAD93490.1"/>
    <property type="molecule type" value="Genomic_DNA"/>
</dbReference>
<reference evidence="1" key="1">
    <citation type="journal article" date="2021" name="Proc. Natl. Acad. Sci. U.S.A.">
        <title>A Catalog of Tens of Thousands of Viruses from Human Metagenomes Reveals Hidden Associations with Chronic Diseases.</title>
        <authorList>
            <person name="Tisza M.J."/>
            <person name="Buck C.B."/>
        </authorList>
    </citation>
    <scope>NUCLEOTIDE SEQUENCE</scope>
    <source>
        <strain evidence="1">Ct0wg9</strain>
    </source>
</reference>
<sequence length="72" mass="8809">MMKPKRIPFDMERYEQNQYISQTMEYCKKYGGYIEIDNDFCVYAFYDGSEHWIGYASPVDLDWFDQQFEVFS</sequence>
<proteinExistence type="predicted"/>
<organism evidence="1">
    <name type="scientific">Myoviridae sp. ct0wg9</name>
    <dbReference type="NCBI Taxonomy" id="2826600"/>
    <lineage>
        <taxon>Viruses</taxon>
        <taxon>Duplodnaviria</taxon>
        <taxon>Heunggongvirae</taxon>
        <taxon>Uroviricota</taxon>
        <taxon>Caudoviricetes</taxon>
    </lineage>
</organism>